<comment type="caution">
    <text evidence="3">The sequence shown here is derived from an EMBL/GenBank/DDBJ whole genome shotgun (WGS) entry which is preliminary data.</text>
</comment>
<reference evidence="3" key="1">
    <citation type="submission" date="2020-11" db="EMBL/GenBank/DDBJ databases">
        <title>Sequencing the genomes of 1000 actinobacteria strains.</title>
        <authorList>
            <person name="Klenk H.-P."/>
        </authorList>
    </citation>
    <scope>NUCLEOTIDE SEQUENCE</scope>
    <source>
        <strain evidence="3">DSM 26152</strain>
    </source>
</reference>
<dbReference type="AlphaFoldDB" id="A0A931GEP9"/>
<feature type="compositionally biased region" description="Basic and acidic residues" evidence="1">
    <location>
        <begin position="91"/>
        <end position="102"/>
    </location>
</feature>
<protein>
    <submittedName>
        <fullName evidence="3">Hydrogenase-4 membrane subunit HyfE</fullName>
    </submittedName>
</protein>
<feature type="transmembrane region" description="Helical" evidence="2">
    <location>
        <begin position="47"/>
        <end position="69"/>
    </location>
</feature>
<feature type="compositionally biased region" description="Polar residues" evidence="1">
    <location>
        <begin position="76"/>
        <end position="90"/>
    </location>
</feature>
<keyword evidence="2" id="KW-0472">Membrane</keyword>
<accession>A0A931GEP9</accession>
<keyword evidence="2" id="KW-0812">Transmembrane</keyword>
<organism evidence="3 4">
    <name type="scientific">Zhihengliuella flava</name>
    <dbReference type="NCBI Taxonomy" id="1285193"/>
    <lineage>
        <taxon>Bacteria</taxon>
        <taxon>Bacillati</taxon>
        <taxon>Actinomycetota</taxon>
        <taxon>Actinomycetes</taxon>
        <taxon>Micrococcales</taxon>
        <taxon>Micrococcaceae</taxon>
        <taxon>Zhihengliuella</taxon>
    </lineage>
</organism>
<evidence type="ECO:0000256" key="2">
    <source>
        <dbReference type="SAM" id="Phobius"/>
    </source>
</evidence>
<evidence type="ECO:0000313" key="4">
    <source>
        <dbReference type="Proteomes" id="UP000625033"/>
    </source>
</evidence>
<gene>
    <name evidence="3" type="ORF">IW252_001385</name>
</gene>
<feature type="transmembrane region" description="Helical" evidence="2">
    <location>
        <begin position="12"/>
        <end position="35"/>
    </location>
</feature>
<dbReference type="Proteomes" id="UP000625033">
    <property type="component" value="Unassembled WGS sequence"/>
</dbReference>
<keyword evidence="4" id="KW-1185">Reference proteome</keyword>
<proteinExistence type="predicted"/>
<dbReference type="EMBL" id="JADOTZ010000001">
    <property type="protein sequence ID" value="MBG6084618.1"/>
    <property type="molecule type" value="Genomic_DNA"/>
</dbReference>
<sequence length="102" mass="10685">MANQPKKSWQQSIKAPLIFSLIMGVIAGAVATISATGGSDNELRIDLGLTFFGIAFIGSLLLTSLLIMASKDNPSDLGQGSGVNRSSKNPDSQRDRRGGHGL</sequence>
<evidence type="ECO:0000256" key="1">
    <source>
        <dbReference type="SAM" id="MobiDB-lite"/>
    </source>
</evidence>
<keyword evidence="2" id="KW-1133">Transmembrane helix</keyword>
<feature type="region of interest" description="Disordered" evidence="1">
    <location>
        <begin position="73"/>
        <end position="102"/>
    </location>
</feature>
<dbReference type="RefSeq" id="WP_331271474.1">
    <property type="nucleotide sequence ID" value="NZ_JADOTZ010000001.1"/>
</dbReference>
<evidence type="ECO:0000313" key="3">
    <source>
        <dbReference type="EMBL" id="MBG6084618.1"/>
    </source>
</evidence>
<name>A0A931GEP9_9MICC</name>